<feature type="region of interest" description="Disordered" evidence="1">
    <location>
        <begin position="21"/>
        <end position="46"/>
    </location>
</feature>
<proteinExistence type="predicted"/>
<comment type="caution">
    <text evidence="3">The sequence shown here is derived from an EMBL/GenBank/DDBJ whole genome shotgun (WGS) entry which is preliminary data.</text>
</comment>
<gene>
    <name evidence="4" type="ORF">R3P38DRAFT_2571576</name>
    <name evidence="3" type="ORF">R3P38DRAFT_2571639</name>
    <name evidence="2" type="ORF">R3P38DRAFT_2575515</name>
</gene>
<keyword evidence="5" id="KW-1185">Reference proteome</keyword>
<dbReference type="EMBL" id="JAWWNJ010000114">
    <property type="protein sequence ID" value="KAK6992007.1"/>
    <property type="molecule type" value="Genomic_DNA"/>
</dbReference>
<evidence type="ECO:0000313" key="4">
    <source>
        <dbReference type="EMBL" id="KAK6992012.1"/>
    </source>
</evidence>
<dbReference type="Proteomes" id="UP001362999">
    <property type="component" value="Unassembled WGS sequence"/>
</dbReference>
<dbReference type="EMBL" id="JAWWNJ010000135">
    <property type="protein sequence ID" value="KAK6984693.1"/>
    <property type="molecule type" value="Genomic_DNA"/>
</dbReference>
<feature type="compositionally biased region" description="Pro residues" evidence="1">
    <location>
        <begin position="28"/>
        <end position="38"/>
    </location>
</feature>
<organism evidence="3 5">
    <name type="scientific">Favolaschia claudopus</name>
    <dbReference type="NCBI Taxonomy" id="2862362"/>
    <lineage>
        <taxon>Eukaryota</taxon>
        <taxon>Fungi</taxon>
        <taxon>Dikarya</taxon>
        <taxon>Basidiomycota</taxon>
        <taxon>Agaricomycotina</taxon>
        <taxon>Agaricomycetes</taxon>
        <taxon>Agaricomycetidae</taxon>
        <taxon>Agaricales</taxon>
        <taxon>Marasmiineae</taxon>
        <taxon>Mycenaceae</taxon>
        <taxon>Favolaschia</taxon>
    </lineage>
</organism>
<dbReference type="EMBL" id="JAWWNJ010000114">
    <property type="protein sequence ID" value="KAK6992012.1"/>
    <property type="molecule type" value="Genomic_DNA"/>
</dbReference>
<accession>A0AAV9ZU46</accession>
<evidence type="ECO:0000256" key="1">
    <source>
        <dbReference type="SAM" id="MobiDB-lite"/>
    </source>
</evidence>
<evidence type="ECO:0000313" key="2">
    <source>
        <dbReference type="EMBL" id="KAK6984693.1"/>
    </source>
</evidence>
<evidence type="ECO:0000313" key="3">
    <source>
        <dbReference type="EMBL" id="KAK6992007.1"/>
    </source>
</evidence>
<evidence type="ECO:0000313" key="5">
    <source>
        <dbReference type="Proteomes" id="UP001362999"/>
    </source>
</evidence>
<protein>
    <submittedName>
        <fullName evidence="3">Uncharacterized protein</fullName>
    </submittedName>
</protein>
<dbReference type="AlphaFoldDB" id="A0AAV9ZU46"/>
<reference evidence="3 5" key="1">
    <citation type="journal article" date="2024" name="J Genomics">
        <title>Draft genome sequencing and assembly of Favolaschia claudopus CIRM-BRFM 2984 isolated from oak limbs.</title>
        <authorList>
            <person name="Navarro D."/>
            <person name="Drula E."/>
            <person name="Chaduli D."/>
            <person name="Cazenave R."/>
            <person name="Ahrendt S."/>
            <person name="Wang J."/>
            <person name="Lipzen A."/>
            <person name="Daum C."/>
            <person name="Barry K."/>
            <person name="Grigoriev I.V."/>
            <person name="Favel A."/>
            <person name="Rosso M.N."/>
            <person name="Martin F."/>
        </authorList>
    </citation>
    <scope>NUCLEOTIDE SEQUENCE [LARGE SCALE GENOMIC DNA]</scope>
    <source>
        <strain evidence="3 5">CIRM-BRFM 2984</strain>
    </source>
</reference>
<sequence length="225" mass="25475">MQLGSTPSSLDLAIDSIRSPEVSSAPPIQSPPLLPVPKPSLRAPKRSKFRKVDDVRRSYGFRNLGEFLATIFFRRVKGEPDPRTKAHRQAVAAFLQGRTTVKMADIIELLYNHHKSRPRRNSERDFGAFSPTIPLSDIPCAKPCLSAWATRLVGNQAYFRVGKLAQKKKNVRSRRRLRASTNGRTPRTEVVEWEDIEFTMVGLAGFGLGNCCLCRRWRTCFLRHA</sequence>
<name>A0AAV9ZU46_9AGAR</name>